<name>A0A1G6GNB6_9BACI</name>
<proteinExistence type="predicted"/>
<evidence type="ECO:0000313" key="2">
    <source>
        <dbReference type="Proteomes" id="UP000242662"/>
    </source>
</evidence>
<gene>
    <name evidence="1" type="ORF">SAMN05421737_101289</name>
</gene>
<dbReference type="EMBL" id="FMYM01000001">
    <property type="protein sequence ID" value="SDB83492.1"/>
    <property type="molecule type" value="Genomic_DNA"/>
</dbReference>
<protein>
    <submittedName>
        <fullName evidence="1">Uncharacterized protein</fullName>
    </submittedName>
</protein>
<sequence>MIDKNFLSLPIEVEIIPLGGSKEISCGPDNVTQTWNLTPGTTYIYTCLDPNNVETILGAYACGVIGGAIVIQRVPPGLKAVLKCGGGA</sequence>
<keyword evidence="2" id="KW-1185">Reference proteome</keyword>
<reference evidence="2" key="1">
    <citation type="submission" date="2016-09" db="EMBL/GenBank/DDBJ databases">
        <authorList>
            <person name="Varghese N."/>
            <person name="Submissions S."/>
        </authorList>
    </citation>
    <scope>NUCLEOTIDE SEQUENCE [LARGE SCALE GENOMIC DNA]</scope>
    <source>
        <strain evidence="2">25nlg</strain>
    </source>
</reference>
<dbReference type="STRING" id="1464122.SAMN05421737_101289"/>
<evidence type="ECO:0000313" key="1">
    <source>
        <dbReference type="EMBL" id="SDB83492.1"/>
    </source>
</evidence>
<accession>A0A1G6GNB6</accession>
<dbReference type="AlphaFoldDB" id="A0A1G6GNB6"/>
<organism evidence="1 2">
    <name type="scientific">Shouchella lonarensis</name>
    <dbReference type="NCBI Taxonomy" id="1464122"/>
    <lineage>
        <taxon>Bacteria</taxon>
        <taxon>Bacillati</taxon>
        <taxon>Bacillota</taxon>
        <taxon>Bacilli</taxon>
        <taxon>Bacillales</taxon>
        <taxon>Bacillaceae</taxon>
        <taxon>Shouchella</taxon>
    </lineage>
</organism>
<dbReference type="RefSeq" id="WP_090774506.1">
    <property type="nucleotide sequence ID" value="NZ_FMYM01000001.1"/>
</dbReference>
<dbReference type="Proteomes" id="UP000242662">
    <property type="component" value="Unassembled WGS sequence"/>
</dbReference>